<proteinExistence type="predicted"/>
<dbReference type="AlphaFoldDB" id="A0A0E0ASR1"/>
<dbReference type="HOGENOM" id="CLU_1734336_0_0_1"/>
<reference evidence="1" key="2">
    <citation type="submission" date="2018-05" db="EMBL/GenBank/DDBJ databases">
        <title>OgluRS3 (Oryza glumaepatula Reference Sequence Version 3).</title>
        <authorList>
            <person name="Zhang J."/>
            <person name="Kudrna D."/>
            <person name="Lee S."/>
            <person name="Talag J."/>
            <person name="Welchert J."/>
            <person name="Wing R.A."/>
        </authorList>
    </citation>
    <scope>NUCLEOTIDE SEQUENCE [LARGE SCALE GENOMIC DNA]</scope>
</reference>
<organism evidence="1">
    <name type="scientific">Oryza glumipatula</name>
    <dbReference type="NCBI Taxonomy" id="40148"/>
    <lineage>
        <taxon>Eukaryota</taxon>
        <taxon>Viridiplantae</taxon>
        <taxon>Streptophyta</taxon>
        <taxon>Embryophyta</taxon>
        <taxon>Tracheophyta</taxon>
        <taxon>Spermatophyta</taxon>
        <taxon>Magnoliopsida</taxon>
        <taxon>Liliopsida</taxon>
        <taxon>Poales</taxon>
        <taxon>Poaceae</taxon>
        <taxon>BOP clade</taxon>
        <taxon>Oryzoideae</taxon>
        <taxon>Oryzeae</taxon>
        <taxon>Oryzinae</taxon>
        <taxon>Oryza</taxon>
    </lineage>
</organism>
<dbReference type="Gramene" id="OGLUM08G08080.1">
    <property type="protein sequence ID" value="OGLUM08G08080.1"/>
    <property type="gene ID" value="OGLUM08G08080"/>
</dbReference>
<protein>
    <submittedName>
        <fullName evidence="1">Uncharacterized protein</fullName>
    </submittedName>
</protein>
<dbReference type="Proteomes" id="UP000026961">
    <property type="component" value="Chromosome 8"/>
</dbReference>
<evidence type="ECO:0000313" key="1">
    <source>
        <dbReference type="EnsemblPlants" id="OGLUM08G08080.1"/>
    </source>
</evidence>
<evidence type="ECO:0000313" key="2">
    <source>
        <dbReference type="Proteomes" id="UP000026961"/>
    </source>
</evidence>
<sequence length="151" mass="16826">MEFLAGGGTAVHQQVTSPELGIMEVHPDSSCILKQNPSSSTCCFSAEYNERGVLGEMPRLAPHLQICNACVLESVYRFWILDPLNDLDRHFFGFKSSSKKILSGSGLYDFLEAVGTTRVTEEIELAFFMHHMNHKGNNTTTLSKIELLRTS</sequence>
<reference evidence="1" key="1">
    <citation type="submission" date="2015-04" db="UniProtKB">
        <authorList>
            <consortium name="EnsemblPlants"/>
        </authorList>
    </citation>
    <scope>IDENTIFICATION</scope>
</reference>
<name>A0A0E0ASR1_9ORYZ</name>
<keyword evidence="2" id="KW-1185">Reference proteome</keyword>
<dbReference type="EnsemblPlants" id="OGLUM08G08080.1">
    <property type="protein sequence ID" value="OGLUM08G08080.1"/>
    <property type="gene ID" value="OGLUM08G08080"/>
</dbReference>
<accession>A0A0E0ASR1</accession>